<organism evidence="2 3">
    <name type="scientific">Niallia endozanthoxylica</name>
    <dbReference type="NCBI Taxonomy" id="2036016"/>
    <lineage>
        <taxon>Bacteria</taxon>
        <taxon>Bacillati</taxon>
        <taxon>Bacillota</taxon>
        <taxon>Bacilli</taxon>
        <taxon>Bacillales</taxon>
        <taxon>Bacillaceae</taxon>
        <taxon>Niallia</taxon>
    </lineage>
</organism>
<comment type="caution">
    <text evidence="2">The sequence shown here is derived from an EMBL/GenBank/DDBJ whole genome shotgun (WGS) entry which is preliminary data.</text>
</comment>
<evidence type="ECO:0000256" key="1">
    <source>
        <dbReference type="SAM" id="Phobius"/>
    </source>
</evidence>
<name>A0A5J5I703_9BACI</name>
<proteinExistence type="predicted"/>
<keyword evidence="1" id="KW-0472">Membrane</keyword>
<sequence length="102" mass="12172">MVRYLAMTFLLLLASFFFIYVDHHSPIHYESQTLMDHESFHNEHDPIDDKDKLIYFSTFISLLLFPYLFTNVNPSLIQLIRRKALLTPIFYQSNYVITAPLR</sequence>
<dbReference type="EMBL" id="VYKL01000007">
    <property type="protein sequence ID" value="KAA9029907.1"/>
    <property type="molecule type" value="Genomic_DNA"/>
</dbReference>
<keyword evidence="3" id="KW-1185">Reference proteome</keyword>
<evidence type="ECO:0000313" key="3">
    <source>
        <dbReference type="Proteomes" id="UP000326671"/>
    </source>
</evidence>
<dbReference type="Proteomes" id="UP000326671">
    <property type="component" value="Unassembled WGS sequence"/>
</dbReference>
<dbReference type="AlphaFoldDB" id="A0A5J5I703"/>
<keyword evidence="1" id="KW-0812">Transmembrane</keyword>
<evidence type="ECO:0000313" key="2">
    <source>
        <dbReference type="EMBL" id="KAA9029907.1"/>
    </source>
</evidence>
<feature type="transmembrane region" description="Helical" evidence="1">
    <location>
        <begin position="53"/>
        <end position="72"/>
    </location>
</feature>
<accession>A0A5J5I703</accession>
<protein>
    <submittedName>
        <fullName evidence="2">Uncharacterized protein</fullName>
    </submittedName>
</protein>
<gene>
    <name evidence="2" type="ORF">F4V44_02570</name>
</gene>
<keyword evidence="1" id="KW-1133">Transmembrane helix</keyword>
<reference evidence="2 3" key="1">
    <citation type="submission" date="2019-09" db="EMBL/GenBank/DDBJ databases">
        <title>Whole genome sequences of isolates from the Mars Exploration Rovers.</title>
        <authorList>
            <person name="Seuylemezian A."/>
            <person name="Vaishampayan P."/>
        </authorList>
    </citation>
    <scope>NUCLEOTIDE SEQUENCE [LARGE SCALE GENOMIC DNA]</scope>
    <source>
        <strain evidence="2 3">MER_TA_151</strain>
    </source>
</reference>